<organism evidence="1 2">
    <name type="scientific">Lentinus tigrinus ALCF2SS1-6</name>
    <dbReference type="NCBI Taxonomy" id="1328759"/>
    <lineage>
        <taxon>Eukaryota</taxon>
        <taxon>Fungi</taxon>
        <taxon>Dikarya</taxon>
        <taxon>Basidiomycota</taxon>
        <taxon>Agaricomycotina</taxon>
        <taxon>Agaricomycetes</taxon>
        <taxon>Polyporales</taxon>
        <taxon>Polyporaceae</taxon>
        <taxon>Lentinus</taxon>
    </lineage>
</organism>
<evidence type="ECO:0000313" key="2">
    <source>
        <dbReference type="Proteomes" id="UP000313359"/>
    </source>
</evidence>
<dbReference type="Proteomes" id="UP000313359">
    <property type="component" value="Unassembled WGS sequence"/>
</dbReference>
<name>A0A5C2RWS1_9APHY</name>
<dbReference type="EMBL" id="ML122296">
    <property type="protein sequence ID" value="RPD55355.1"/>
    <property type="molecule type" value="Genomic_DNA"/>
</dbReference>
<dbReference type="InterPro" id="IPR036514">
    <property type="entry name" value="SGNH_hydro_sf"/>
</dbReference>
<sequence length="280" mass="30723">MSVIAVGNYWPGLTAIQRLVCFGASYCDVGYDIQSPHPTSENPLGVDFPGITYCEPGKPNWVGHLVLQVNAGRDNTNALLVYDYAIGGDRVDGVGRQIREQFLPTLAPKPKWAPWTSSDTLFVTWVGINDCAMNTRVLDPASATLKSIDGLFAVHEEVYQAGARNFCFVDVPPTYKFPNRPKSHKTEFTVLTWNAKLGDAARAFATAHPDATVLIWSSWHLFSRVYSDPESFGFGEEDLADDEGGIFIDGLHPTSAMHAIVAAQILDFLSEVPTKPQSDE</sequence>
<dbReference type="GO" id="GO:0016788">
    <property type="term" value="F:hydrolase activity, acting on ester bonds"/>
    <property type="evidence" value="ECO:0007669"/>
    <property type="project" value="InterPro"/>
</dbReference>
<dbReference type="STRING" id="1328759.A0A5C2RWS1"/>
<dbReference type="SUPFAM" id="SSF52266">
    <property type="entry name" value="SGNH hydrolase"/>
    <property type="match status" value="1"/>
</dbReference>
<gene>
    <name evidence="1" type="ORF">L227DRAFT_510268</name>
</gene>
<accession>A0A5C2RWS1</accession>
<dbReference type="Pfam" id="PF00657">
    <property type="entry name" value="Lipase_GDSL"/>
    <property type="match status" value="1"/>
</dbReference>
<dbReference type="InterPro" id="IPR001087">
    <property type="entry name" value="GDSL"/>
</dbReference>
<dbReference type="AlphaFoldDB" id="A0A5C2RWS1"/>
<protein>
    <submittedName>
        <fullName evidence="1">Uncharacterized protein</fullName>
    </submittedName>
</protein>
<reference evidence="1" key="1">
    <citation type="journal article" date="2018" name="Genome Biol. Evol.">
        <title>Genomics and development of Lentinus tigrinus, a white-rot wood-decaying mushroom with dimorphic fruiting bodies.</title>
        <authorList>
            <person name="Wu B."/>
            <person name="Xu Z."/>
            <person name="Knudson A."/>
            <person name="Carlson A."/>
            <person name="Chen N."/>
            <person name="Kovaka S."/>
            <person name="LaButti K."/>
            <person name="Lipzen A."/>
            <person name="Pennachio C."/>
            <person name="Riley R."/>
            <person name="Schakwitz W."/>
            <person name="Umezawa K."/>
            <person name="Ohm R.A."/>
            <person name="Grigoriev I.V."/>
            <person name="Nagy L.G."/>
            <person name="Gibbons J."/>
            <person name="Hibbett D."/>
        </authorList>
    </citation>
    <scope>NUCLEOTIDE SEQUENCE [LARGE SCALE GENOMIC DNA]</scope>
    <source>
        <strain evidence="1">ALCF2SS1-6</strain>
    </source>
</reference>
<evidence type="ECO:0000313" key="1">
    <source>
        <dbReference type="EMBL" id="RPD55355.1"/>
    </source>
</evidence>
<proteinExistence type="predicted"/>
<dbReference type="OrthoDB" id="1600564at2759"/>
<dbReference type="Gene3D" id="3.40.50.1110">
    <property type="entry name" value="SGNH hydrolase"/>
    <property type="match status" value="1"/>
</dbReference>
<keyword evidence="2" id="KW-1185">Reference proteome</keyword>